<keyword evidence="2" id="KW-0472">Membrane</keyword>
<keyword evidence="2" id="KW-0812">Transmembrane</keyword>
<feature type="transmembrane region" description="Helical" evidence="2">
    <location>
        <begin position="64"/>
        <end position="89"/>
    </location>
</feature>
<protein>
    <submittedName>
        <fullName evidence="3">Uncharacterized protein</fullName>
    </submittedName>
</protein>
<organism evidence="3 4">
    <name type="scientific">Diversispora epigaea</name>
    <dbReference type="NCBI Taxonomy" id="1348612"/>
    <lineage>
        <taxon>Eukaryota</taxon>
        <taxon>Fungi</taxon>
        <taxon>Fungi incertae sedis</taxon>
        <taxon>Mucoromycota</taxon>
        <taxon>Glomeromycotina</taxon>
        <taxon>Glomeromycetes</taxon>
        <taxon>Diversisporales</taxon>
        <taxon>Diversisporaceae</taxon>
        <taxon>Diversispora</taxon>
    </lineage>
</organism>
<comment type="caution">
    <text evidence="3">The sequence shown here is derived from an EMBL/GenBank/DDBJ whole genome shotgun (WGS) entry which is preliminary data.</text>
</comment>
<sequence length="98" mass="11496">MFSLSLEPQGTHGMRKSRTSKKKTNLHKRRKTSSTLINNHLYKFQVPTRCQMLRFLGIGESFGFLAKISLLLLFCLFLFLFLFFLLIFVTNIEICKFV</sequence>
<reference evidence="3 4" key="1">
    <citation type="submission" date="2018-08" db="EMBL/GenBank/DDBJ databases">
        <title>Genome and evolution of the arbuscular mycorrhizal fungus Diversispora epigaea (formerly Glomus versiforme) and its bacterial endosymbionts.</title>
        <authorList>
            <person name="Sun X."/>
            <person name="Fei Z."/>
            <person name="Harrison M."/>
        </authorList>
    </citation>
    <scope>NUCLEOTIDE SEQUENCE [LARGE SCALE GENOMIC DNA]</scope>
    <source>
        <strain evidence="3 4">IT104</strain>
    </source>
</reference>
<dbReference type="Proteomes" id="UP000266861">
    <property type="component" value="Unassembled WGS sequence"/>
</dbReference>
<evidence type="ECO:0000256" key="1">
    <source>
        <dbReference type="SAM" id="MobiDB-lite"/>
    </source>
</evidence>
<proteinExistence type="predicted"/>
<feature type="compositionally biased region" description="Basic residues" evidence="1">
    <location>
        <begin position="13"/>
        <end position="32"/>
    </location>
</feature>
<evidence type="ECO:0000313" key="4">
    <source>
        <dbReference type="Proteomes" id="UP000266861"/>
    </source>
</evidence>
<evidence type="ECO:0000256" key="2">
    <source>
        <dbReference type="SAM" id="Phobius"/>
    </source>
</evidence>
<keyword evidence="4" id="KW-1185">Reference proteome</keyword>
<accession>A0A397IUX7</accession>
<evidence type="ECO:0000313" key="3">
    <source>
        <dbReference type="EMBL" id="RHZ78148.1"/>
    </source>
</evidence>
<name>A0A397IUX7_9GLOM</name>
<gene>
    <name evidence="3" type="ORF">Glove_167g52</name>
</gene>
<dbReference type="EMBL" id="PQFF01000157">
    <property type="protein sequence ID" value="RHZ78148.1"/>
    <property type="molecule type" value="Genomic_DNA"/>
</dbReference>
<feature type="region of interest" description="Disordered" evidence="1">
    <location>
        <begin position="1"/>
        <end position="32"/>
    </location>
</feature>
<dbReference type="AlphaFoldDB" id="A0A397IUX7"/>
<keyword evidence="2" id="KW-1133">Transmembrane helix</keyword>